<sequence>MAKDLTVKDVLYALEYMRDALVRTPISDGRARWNMRLTGASVKESVANQVRASGSVSGIEDTGTQIIVWRVAA</sequence>
<evidence type="ECO:0000313" key="1">
    <source>
        <dbReference type="EMBL" id="KKC39534.1"/>
    </source>
</evidence>
<name>A0A0F5QHR1_9HYPH</name>
<reference evidence="1 2" key="1">
    <citation type="submission" date="2015-03" db="EMBL/GenBank/DDBJ databases">
        <authorList>
            <person name="Lepp D."/>
            <person name="Hassan Y.I."/>
            <person name="Li X.-Z."/>
            <person name="Zhou T."/>
        </authorList>
    </citation>
    <scope>NUCLEOTIDE SEQUENCE [LARGE SCALE GENOMIC DNA]</scope>
    <source>
        <strain evidence="1 2">E84</strain>
    </source>
</reference>
<dbReference type="Proteomes" id="UP000033411">
    <property type="component" value="Unassembled WGS sequence"/>
</dbReference>
<keyword evidence="2" id="KW-1185">Reference proteome</keyword>
<gene>
    <name evidence="1" type="ORF">WH87_04910</name>
</gene>
<comment type="caution">
    <text evidence="1">The sequence shown here is derived from an EMBL/GenBank/DDBJ whole genome shotgun (WGS) entry which is preliminary data.</text>
</comment>
<dbReference type="RefSeq" id="WP_046138239.1">
    <property type="nucleotide sequence ID" value="NZ_LANJ01000011.1"/>
</dbReference>
<dbReference type="EMBL" id="LANJ01000011">
    <property type="protein sequence ID" value="KKC39534.1"/>
    <property type="molecule type" value="Genomic_DNA"/>
</dbReference>
<dbReference type="STRING" id="1293439.WH87_04910"/>
<proteinExistence type="predicted"/>
<evidence type="ECO:0000313" key="2">
    <source>
        <dbReference type="Proteomes" id="UP000033411"/>
    </source>
</evidence>
<protein>
    <submittedName>
        <fullName evidence="1">Uncharacterized protein</fullName>
    </submittedName>
</protein>
<dbReference type="AlphaFoldDB" id="A0A0F5QHR1"/>
<dbReference type="PATRIC" id="fig|1293439.3.peg.545"/>
<organism evidence="1 2">
    <name type="scientific">Devosia epidermidihirudinis</name>
    <dbReference type="NCBI Taxonomy" id="1293439"/>
    <lineage>
        <taxon>Bacteria</taxon>
        <taxon>Pseudomonadati</taxon>
        <taxon>Pseudomonadota</taxon>
        <taxon>Alphaproteobacteria</taxon>
        <taxon>Hyphomicrobiales</taxon>
        <taxon>Devosiaceae</taxon>
        <taxon>Devosia</taxon>
    </lineage>
</organism>
<accession>A0A0F5QHR1</accession>